<evidence type="ECO:0000313" key="4">
    <source>
        <dbReference type="Proteomes" id="UP000289718"/>
    </source>
</evidence>
<name>A0A4V1M157_9BACT</name>
<protein>
    <recommendedName>
        <fullName evidence="2">Glycosyl transferase family 1 domain-containing protein</fullName>
    </recommendedName>
</protein>
<dbReference type="RefSeq" id="WP_129062154.1">
    <property type="nucleotide sequence ID" value="NZ_NXIE01000004.1"/>
</dbReference>
<reference evidence="3 4" key="1">
    <citation type="submission" date="2017-09" db="EMBL/GenBank/DDBJ databases">
        <title>Genomics of the genus Arcobacter.</title>
        <authorList>
            <person name="Perez-Cataluna A."/>
            <person name="Figueras M.J."/>
            <person name="Salas-Masso N."/>
        </authorList>
    </citation>
    <scope>NUCLEOTIDE SEQUENCE [LARGE SCALE GENOMIC DNA]</scope>
    <source>
        <strain evidence="3 4">F156-34</strain>
    </source>
</reference>
<evidence type="ECO:0000259" key="2">
    <source>
        <dbReference type="Pfam" id="PF00534"/>
    </source>
</evidence>
<dbReference type="CDD" id="cd03809">
    <property type="entry name" value="GT4_MtfB-like"/>
    <property type="match status" value="1"/>
</dbReference>
<dbReference type="PANTHER" id="PTHR46401:SF2">
    <property type="entry name" value="GLYCOSYLTRANSFERASE WBBK-RELATED"/>
    <property type="match status" value="1"/>
</dbReference>
<accession>A0A4V1M157</accession>
<organism evidence="3 4">
    <name type="scientific">Halarcobacter mediterraneus</name>
    <dbReference type="NCBI Taxonomy" id="2023153"/>
    <lineage>
        <taxon>Bacteria</taxon>
        <taxon>Pseudomonadati</taxon>
        <taxon>Campylobacterota</taxon>
        <taxon>Epsilonproteobacteria</taxon>
        <taxon>Campylobacterales</taxon>
        <taxon>Arcobacteraceae</taxon>
        <taxon>Halarcobacter</taxon>
    </lineage>
</organism>
<dbReference type="PANTHER" id="PTHR46401">
    <property type="entry name" value="GLYCOSYLTRANSFERASE WBBK-RELATED"/>
    <property type="match status" value="1"/>
</dbReference>
<keyword evidence="1" id="KW-0808">Transferase</keyword>
<proteinExistence type="predicted"/>
<dbReference type="InterPro" id="IPR001296">
    <property type="entry name" value="Glyco_trans_1"/>
</dbReference>
<dbReference type="Proteomes" id="UP000289718">
    <property type="component" value="Unassembled WGS sequence"/>
</dbReference>
<keyword evidence="4" id="KW-1185">Reference proteome</keyword>
<comment type="caution">
    <text evidence="3">The sequence shown here is derived from an EMBL/GenBank/DDBJ whole genome shotgun (WGS) entry which is preliminary data.</text>
</comment>
<sequence length="378" mass="45468">MIYIDLTQYIQNRLNTGIQRVVNQYLRRALKDSSTISILYYDEKNTFHLLDNKEVTVFLDNVINYQFKTYTKIDIFNLNINKKIFFEIDSVWNSSYSRITLYKKLKEQNFKIYNFIYDLIPILFPQFLHEKTKKNFKPYMKAIFQYSDKVFFDSKSARNDFLKLKNTIFENSKQISTEVVYLGSDFKKEAKHINKTYEHILSKKFILFVGTIEPRKQQKLLLEAFEILNKTYKNLNIVFIGKIGWNVEEFIYTLNTHPLKDKNIFHFENIDDETLVSFYKKAFLVTYLSFYEGYGLPIVESLKYSNITIVSSNSSIPEVGLDFVEYIKDNSKTELIEKIKYYIENKTKYQERKNYIFEKYQIPNWDIFYTKLKQKLIK</sequence>
<dbReference type="GO" id="GO:0016757">
    <property type="term" value="F:glycosyltransferase activity"/>
    <property type="evidence" value="ECO:0007669"/>
    <property type="project" value="InterPro"/>
</dbReference>
<dbReference type="SUPFAM" id="SSF53756">
    <property type="entry name" value="UDP-Glycosyltransferase/glycogen phosphorylase"/>
    <property type="match status" value="1"/>
</dbReference>
<gene>
    <name evidence="3" type="ORF">CP965_11005</name>
</gene>
<dbReference type="Gene3D" id="3.40.50.2000">
    <property type="entry name" value="Glycogen Phosphorylase B"/>
    <property type="match status" value="1"/>
</dbReference>
<dbReference type="Pfam" id="PF00534">
    <property type="entry name" value="Glycos_transf_1"/>
    <property type="match status" value="1"/>
</dbReference>
<evidence type="ECO:0000313" key="3">
    <source>
        <dbReference type="EMBL" id="RXK12286.1"/>
    </source>
</evidence>
<feature type="domain" description="Glycosyl transferase family 1" evidence="2">
    <location>
        <begin position="200"/>
        <end position="355"/>
    </location>
</feature>
<dbReference type="AlphaFoldDB" id="A0A4V1M157"/>
<evidence type="ECO:0000256" key="1">
    <source>
        <dbReference type="ARBA" id="ARBA00022679"/>
    </source>
</evidence>
<dbReference type="OrthoDB" id="9767517at2"/>
<dbReference type="EMBL" id="NXIE01000004">
    <property type="protein sequence ID" value="RXK12286.1"/>
    <property type="molecule type" value="Genomic_DNA"/>
</dbReference>